<evidence type="ECO:0000313" key="4">
    <source>
        <dbReference type="Proteomes" id="UP000297725"/>
    </source>
</evidence>
<evidence type="ECO:0008006" key="5">
    <source>
        <dbReference type="Google" id="ProtNLM"/>
    </source>
</evidence>
<reference evidence="3 4" key="1">
    <citation type="submission" date="2019-03" db="EMBL/GenBank/DDBJ databases">
        <title>Vagococcus sp. was isolated fron gut of Carduelis flavirostris.</title>
        <authorList>
            <person name="Ge Y."/>
        </authorList>
    </citation>
    <scope>NUCLEOTIDE SEQUENCE [LARGE SCALE GENOMIC DNA]</scope>
    <source>
        <strain evidence="3 4">CF-210</strain>
    </source>
</reference>
<dbReference type="SUPFAM" id="SSF52058">
    <property type="entry name" value="L domain-like"/>
    <property type="match status" value="2"/>
</dbReference>
<sequence length="1097" mass="122354">MRERKILMKRTISYSLIASLLLQTAPLSVVANELSTTDDEIKITETDASVIEQTLDSTELLENKTSEETIVSEEIEEVVDYEEKIENSKIEPNLNEPISQSSETELVFENIEDSSEEERVMESNEEGTLETSASEESSHESFEETSEDKEETKEVRSNSETIDGITYSWNWDNSLKTLTFNAGGGTSENVLEIIQDKGMLDVQHLTFQNLPEIATSFSSLEQLVSLTFTNNTLLSGTKSFYGLKKLTEVKGDIQLTLGSDYLFAECSALEMFVPSLKLSSDSKNKQRGSFVFKKTKIRELALAANHGISISKNSFSDGHIFAEMPNLERFNGFNMLNFSSSGTDHANASMSDQFEGSTNLKEIHFSGHAGVSNIPTINDNFFDGYTNLEKIEILNGSTNSFYLNFEAFRAIPNLRELRLDIQQEAIYNSSVTQYVPNLEVFSSNSLLELGSNMFENHNNLQEINLANTTKIGDLTFASTTNLQVITAPKLQELGTATFKSAGVKKVNFPELITMEDQVFAETNELTEVKLNKLSSLGSNAFYKSRVEKVSIPEVTELPSKSFEKCTRLIEVLMPKVEVIGSNSFSDTKSLKKLNIPEVWHIKSFSFFNSGVEHLDFPKLTNIDNVAFQCAFNLKSLNLPVVKTIQNVDSMFHMTGAPYEMEISMPMIHGIDTSVLNKSSIELIKTTKESQEVIKPLLEDKNDRIIAVITDGIEYLDSEDKIELEVGDSLSIPVVSDIIINENYSDVKADVAYVWHHDEAPVTFGDELQINKVMPWHTGTYYRSLNIHHSEAKDELFHNKTNSVQIDVVNYTNELEVGVEVGQPEITIGETTNVTTTIENVTGYGDVKVNVDLVNGLLGGIELVEGSIKVKINNQIVLTDASSIGELTIPKDDSLTIDYQVIGINNESIENNIEVILHEVGKETSEEHIWAGANRIKVKNGVLKFTSNPPEVIEFKSWGGIDNPLTLGSITEQASHFELKIEDLRGSNNFAQNEIKGNRSAWRVEVSTDNNFIDKDNKTDSGLQQLLGKTADGTWHNAKDGVTLHKHIPIREMPLSSKDQVVTIGEEQKLGIMLNQITGLKENSDYQVEMEFNLIDAP</sequence>
<evidence type="ECO:0000313" key="3">
    <source>
        <dbReference type="EMBL" id="TFZ42522.1"/>
    </source>
</evidence>
<feature type="signal peptide" evidence="2">
    <location>
        <begin position="1"/>
        <end position="31"/>
    </location>
</feature>
<dbReference type="InterPro" id="IPR032675">
    <property type="entry name" value="LRR_dom_sf"/>
</dbReference>
<dbReference type="InterPro" id="IPR053139">
    <property type="entry name" value="Surface_bspA-like"/>
</dbReference>
<gene>
    <name evidence="3" type="ORF">E4031_03070</name>
</gene>
<accession>A0AAJ5JLD3</accession>
<organism evidence="3 4">
    <name type="scientific">Vagococcus xieshaowenii</name>
    <dbReference type="NCBI Taxonomy" id="2562451"/>
    <lineage>
        <taxon>Bacteria</taxon>
        <taxon>Bacillati</taxon>
        <taxon>Bacillota</taxon>
        <taxon>Bacilli</taxon>
        <taxon>Lactobacillales</taxon>
        <taxon>Enterococcaceae</taxon>
        <taxon>Vagococcus</taxon>
    </lineage>
</organism>
<dbReference type="Proteomes" id="UP000297725">
    <property type="component" value="Unassembled WGS sequence"/>
</dbReference>
<feature type="region of interest" description="Disordered" evidence="1">
    <location>
        <begin position="112"/>
        <end position="159"/>
    </location>
</feature>
<comment type="caution">
    <text evidence="3">The sequence shown here is derived from an EMBL/GenBank/DDBJ whole genome shotgun (WGS) entry which is preliminary data.</text>
</comment>
<dbReference type="PANTHER" id="PTHR45661:SF3">
    <property type="entry name" value="IG-LIKE DOMAIN-CONTAINING PROTEIN"/>
    <property type="match status" value="1"/>
</dbReference>
<dbReference type="Gene3D" id="3.80.10.10">
    <property type="entry name" value="Ribonuclease Inhibitor"/>
    <property type="match status" value="3"/>
</dbReference>
<protein>
    <recommendedName>
        <fullName evidence="5">Leucine-rich repeat domain-containing protein</fullName>
    </recommendedName>
</protein>
<feature type="chain" id="PRO_5042558114" description="Leucine-rich repeat domain-containing protein" evidence="2">
    <location>
        <begin position="32"/>
        <end position="1097"/>
    </location>
</feature>
<keyword evidence="2" id="KW-0732">Signal</keyword>
<proteinExistence type="predicted"/>
<dbReference type="PANTHER" id="PTHR45661">
    <property type="entry name" value="SURFACE ANTIGEN"/>
    <property type="match status" value="1"/>
</dbReference>
<dbReference type="EMBL" id="SRHU01000010">
    <property type="protein sequence ID" value="TFZ42522.1"/>
    <property type="molecule type" value="Genomic_DNA"/>
</dbReference>
<evidence type="ECO:0000256" key="2">
    <source>
        <dbReference type="SAM" id="SignalP"/>
    </source>
</evidence>
<name>A0AAJ5JLD3_9ENTE</name>
<evidence type="ECO:0000256" key="1">
    <source>
        <dbReference type="SAM" id="MobiDB-lite"/>
    </source>
</evidence>
<dbReference type="InterPro" id="IPR026906">
    <property type="entry name" value="LRR_5"/>
</dbReference>
<dbReference type="AlphaFoldDB" id="A0AAJ5JLD3"/>
<dbReference type="Pfam" id="PF13306">
    <property type="entry name" value="LRR_5"/>
    <property type="match status" value="4"/>
</dbReference>